<name>A0ABS6V8T2_9GAMM</name>
<feature type="compositionally biased region" description="Basic and acidic residues" evidence="1">
    <location>
        <begin position="52"/>
        <end position="62"/>
    </location>
</feature>
<evidence type="ECO:0000313" key="3">
    <source>
        <dbReference type="Proteomes" id="UP001197236"/>
    </source>
</evidence>
<dbReference type="RefSeq" id="WP_218994439.1">
    <property type="nucleotide sequence ID" value="NZ_CP193924.1"/>
</dbReference>
<gene>
    <name evidence="2" type="ORF">KYI95_00555</name>
</gene>
<evidence type="ECO:0000313" key="2">
    <source>
        <dbReference type="EMBL" id="MBW1255706.1"/>
    </source>
</evidence>
<sequence length="99" mass="11600">MPGMNLFFRLTHGVIYFWHPSSLNKNSVKNEYFPRKKKNFIAATNAVKSVDRKRQVDNENARPQRYSQPFSADDWRTTMRQKLISGTNTLFHPVKTSPI</sequence>
<evidence type="ECO:0000256" key="1">
    <source>
        <dbReference type="SAM" id="MobiDB-lite"/>
    </source>
</evidence>
<accession>A0ABS6V8T2</accession>
<reference evidence="2 3" key="1">
    <citation type="submission" date="2021-07" db="EMBL/GenBank/DDBJ databases">
        <title>A novel phosphonate cluster across the Pantoea species complex is important for pathogenicity in onion.</title>
        <authorList>
            <person name="Zhao M."/>
            <person name="Stice S."/>
            <person name="Shin G.Y."/>
            <person name="Coutinho T."/>
            <person name="Gitaitis R."/>
            <person name="Kvitko B."/>
            <person name="Dutta B."/>
        </authorList>
    </citation>
    <scope>NUCLEOTIDE SEQUENCE [LARGE SCALE GENOMIC DNA]</scope>
    <source>
        <strain evidence="2 3">BD 382</strain>
    </source>
</reference>
<organism evidence="2 3">
    <name type="scientific">Pantoea allii</name>
    <dbReference type="NCBI Taxonomy" id="574096"/>
    <lineage>
        <taxon>Bacteria</taxon>
        <taxon>Pseudomonadati</taxon>
        <taxon>Pseudomonadota</taxon>
        <taxon>Gammaproteobacteria</taxon>
        <taxon>Enterobacterales</taxon>
        <taxon>Erwiniaceae</taxon>
        <taxon>Pantoea</taxon>
    </lineage>
</organism>
<comment type="caution">
    <text evidence="2">The sequence shown here is derived from an EMBL/GenBank/DDBJ whole genome shotgun (WGS) entry which is preliminary data.</text>
</comment>
<dbReference type="EMBL" id="JAHVXZ010000001">
    <property type="protein sequence ID" value="MBW1255706.1"/>
    <property type="molecule type" value="Genomic_DNA"/>
</dbReference>
<proteinExistence type="predicted"/>
<keyword evidence="3" id="KW-1185">Reference proteome</keyword>
<dbReference type="Proteomes" id="UP001197236">
    <property type="component" value="Unassembled WGS sequence"/>
</dbReference>
<protein>
    <submittedName>
        <fullName evidence="2">Uncharacterized protein</fullName>
    </submittedName>
</protein>
<feature type="region of interest" description="Disordered" evidence="1">
    <location>
        <begin position="52"/>
        <end position="72"/>
    </location>
</feature>